<dbReference type="InParanoid" id="A0A0D0CYI2"/>
<protein>
    <submittedName>
        <fullName evidence="1">Uncharacterized protein</fullName>
    </submittedName>
</protein>
<accession>A0A0D0CYI2</accession>
<name>A0A0D0CYI2_9AGAM</name>
<sequence>KSSMINDEDLAVELNLHLQSIGKFIKAGNLIQYLAEPDVQQRFGLKKTISLATVKCWVHVLNYWWEHNHHGQYVDGHEHLDVINYQQNVFSPQWKELEGWMWHWSW</sequence>
<keyword evidence="2" id="KW-1185">Reference proteome</keyword>
<evidence type="ECO:0000313" key="1">
    <source>
        <dbReference type="EMBL" id="KIK72479.1"/>
    </source>
</evidence>
<feature type="non-terminal residue" evidence="1">
    <location>
        <position position="1"/>
    </location>
</feature>
<reference evidence="1 2" key="1">
    <citation type="submission" date="2014-04" db="EMBL/GenBank/DDBJ databases">
        <authorList>
            <consortium name="DOE Joint Genome Institute"/>
            <person name="Kuo A."/>
            <person name="Kohler A."/>
            <person name="Jargeat P."/>
            <person name="Nagy L.G."/>
            <person name="Floudas D."/>
            <person name="Copeland A."/>
            <person name="Barry K.W."/>
            <person name="Cichocki N."/>
            <person name="Veneault-Fourrey C."/>
            <person name="LaButti K."/>
            <person name="Lindquist E.A."/>
            <person name="Lipzen A."/>
            <person name="Lundell T."/>
            <person name="Morin E."/>
            <person name="Murat C."/>
            <person name="Sun H."/>
            <person name="Tunlid A."/>
            <person name="Henrissat B."/>
            <person name="Grigoriev I.V."/>
            <person name="Hibbett D.S."/>
            <person name="Martin F."/>
            <person name="Nordberg H.P."/>
            <person name="Cantor M.N."/>
            <person name="Hua S.X."/>
        </authorList>
    </citation>
    <scope>NUCLEOTIDE SEQUENCE [LARGE SCALE GENOMIC DNA]</scope>
    <source>
        <strain evidence="1 2">Ve08.2h10</strain>
    </source>
</reference>
<dbReference type="AlphaFoldDB" id="A0A0D0CYI2"/>
<reference evidence="2" key="2">
    <citation type="submission" date="2015-01" db="EMBL/GenBank/DDBJ databases">
        <title>Evolutionary Origins and Diversification of the Mycorrhizal Mutualists.</title>
        <authorList>
            <consortium name="DOE Joint Genome Institute"/>
            <consortium name="Mycorrhizal Genomics Consortium"/>
            <person name="Kohler A."/>
            <person name="Kuo A."/>
            <person name="Nagy L.G."/>
            <person name="Floudas D."/>
            <person name="Copeland A."/>
            <person name="Barry K.W."/>
            <person name="Cichocki N."/>
            <person name="Veneault-Fourrey C."/>
            <person name="LaButti K."/>
            <person name="Lindquist E.A."/>
            <person name="Lipzen A."/>
            <person name="Lundell T."/>
            <person name="Morin E."/>
            <person name="Murat C."/>
            <person name="Riley R."/>
            <person name="Ohm R."/>
            <person name="Sun H."/>
            <person name="Tunlid A."/>
            <person name="Henrissat B."/>
            <person name="Grigoriev I.V."/>
            <person name="Hibbett D.S."/>
            <person name="Martin F."/>
        </authorList>
    </citation>
    <scope>NUCLEOTIDE SEQUENCE [LARGE SCALE GENOMIC DNA]</scope>
    <source>
        <strain evidence="2">Ve08.2h10</strain>
    </source>
</reference>
<gene>
    <name evidence="1" type="ORF">PAXRUDRAFT_47826</name>
</gene>
<dbReference type="Proteomes" id="UP000054538">
    <property type="component" value="Unassembled WGS sequence"/>
</dbReference>
<dbReference type="OrthoDB" id="10039611at2759"/>
<feature type="non-terminal residue" evidence="1">
    <location>
        <position position="106"/>
    </location>
</feature>
<dbReference type="EMBL" id="KN830783">
    <property type="protein sequence ID" value="KIK72479.1"/>
    <property type="molecule type" value="Genomic_DNA"/>
</dbReference>
<dbReference type="HOGENOM" id="CLU_2432943_0_0_1"/>
<evidence type="ECO:0000313" key="2">
    <source>
        <dbReference type="Proteomes" id="UP000054538"/>
    </source>
</evidence>
<proteinExistence type="predicted"/>
<organism evidence="1 2">
    <name type="scientific">Paxillus rubicundulus Ve08.2h10</name>
    <dbReference type="NCBI Taxonomy" id="930991"/>
    <lineage>
        <taxon>Eukaryota</taxon>
        <taxon>Fungi</taxon>
        <taxon>Dikarya</taxon>
        <taxon>Basidiomycota</taxon>
        <taxon>Agaricomycotina</taxon>
        <taxon>Agaricomycetes</taxon>
        <taxon>Agaricomycetidae</taxon>
        <taxon>Boletales</taxon>
        <taxon>Paxilineae</taxon>
        <taxon>Paxillaceae</taxon>
        <taxon>Paxillus</taxon>
    </lineage>
</organism>